<dbReference type="InterPro" id="IPR000565">
    <property type="entry name" value="Topo_IIA_B"/>
</dbReference>
<dbReference type="InterPro" id="IPR018522">
    <property type="entry name" value="TopoIIA_CS"/>
</dbReference>
<evidence type="ECO:0000256" key="10">
    <source>
        <dbReference type="ARBA" id="ARBA00023125"/>
    </source>
</evidence>
<dbReference type="SUPFAM" id="SSF55874">
    <property type="entry name" value="ATPase domain of HSP90 chaperone/DNA topoisomerase II/histidine kinase"/>
    <property type="match status" value="1"/>
</dbReference>
<evidence type="ECO:0000256" key="3">
    <source>
        <dbReference type="ARBA" id="ARBA00010708"/>
    </source>
</evidence>
<evidence type="ECO:0000256" key="4">
    <source>
        <dbReference type="ARBA" id="ARBA00012895"/>
    </source>
</evidence>
<dbReference type="Gene3D" id="3.30.230.10">
    <property type="match status" value="1"/>
</dbReference>
<dbReference type="Pfam" id="PF01751">
    <property type="entry name" value="Toprim"/>
    <property type="match status" value="1"/>
</dbReference>
<evidence type="ECO:0000256" key="9">
    <source>
        <dbReference type="ARBA" id="ARBA00023029"/>
    </source>
</evidence>
<evidence type="ECO:0000256" key="8">
    <source>
        <dbReference type="ARBA" id="ARBA00022842"/>
    </source>
</evidence>
<dbReference type="CDD" id="cd16928">
    <property type="entry name" value="HATPase_GyrB-like"/>
    <property type="match status" value="1"/>
</dbReference>
<reference evidence="13 14" key="1">
    <citation type="journal article" date="2014" name="ISME J.">
        <title>Swapping symbionts in spittlebugs: evolutionary replacement of a reduced genome symbiont.</title>
        <authorList>
            <person name="Koga R."/>
            <person name="Moran N.A."/>
        </authorList>
    </citation>
    <scope>NUCLEOTIDE SEQUENCE [LARGE SCALE GENOMIC DNA]</scope>
    <source>
        <strain evidence="13 14">PSPU</strain>
    </source>
</reference>
<evidence type="ECO:0000256" key="5">
    <source>
        <dbReference type="ARBA" id="ARBA00022723"/>
    </source>
</evidence>
<dbReference type="InterPro" id="IPR001241">
    <property type="entry name" value="Topo_IIA"/>
</dbReference>
<sequence length="638" mass="73679">MNYTSKNIQYIDGIEHVRLRPSMYIGDIGIKGLHHMVSEVVDNSIDESLSGFCNKIYVTIHKDNSITILDNGRGIPVDLHKKKGISALELVMTKIGAGGKFDNNSYKVSGGLHGVGLSCVNALSSNLIAKVYRNGKIYEQKYSRGIPISKIKIIGKCNNKVGTKILFKADKLIFKKIQYNYSILMNRLRELSYLNKGLSIYLLDEREIDKNGNFKKKFFFSKKGIKEFLIFLEKKKDNIIYIKKKNLKLELELAMRFNSSFKEKIYSYVNNINTSQGGTHISGFKRALTKTLKKFFYKFFPLKKNKIEITGKNLREGLTAILAIRIINPQFEGQIKNKLVNNEIIGLVEKIINKHISIFFKKNVFFLKKILKKIFLSVKAQKTLKKARELINKKTSIHKFLPIKLADCSFNDPNLCEIYLVEGDSAGGTAKQGRERKFQAVLPLRGKILNVEKNIINKIFDNEEIKNIFSSLGVYIFFYKKKINLNIDNIRYKKIIIMTDADIDGSHISTLILTLFFKYMRILIEKGYIYIATPPLFLIKTFNKKFYAWNEKERNKILKKLKMNSLKKISVQRYKGLGEMNAEQLWETTMNPINRTLRKVTISNLKIAKNIFYMLMGNKVIPRKKFIEQNSIFANIDT</sequence>
<dbReference type="FunFam" id="3.30.565.10:FF:000002">
    <property type="entry name" value="DNA gyrase subunit B"/>
    <property type="match status" value="1"/>
</dbReference>
<evidence type="ECO:0000256" key="6">
    <source>
        <dbReference type="ARBA" id="ARBA00022741"/>
    </source>
</evidence>
<dbReference type="InterPro" id="IPR020568">
    <property type="entry name" value="Ribosomal_Su5_D2-typ_SF"/>
</dbReference>
<dbReference type="PRINTS" id="PR01159">
    <property type="entry name" value="DNAGYRASEB"/>
</dbReference>
<comment type="similarity">
    <text evidence="3">Belongs to the type II topoisomerase GyrB family.</text>
</comment>
<dbReference type="InterPro" id="IPR013506">
    <property type="entry name" value="Topo_IIA_bsu_dom2"/>
</dbReference>
<dbReference type="GO" id="GO:0005524">
    <property type="term" value="F:ATP binding"/>
    <property type="evidence" value="ECO:0007669"/>
    <property type="project" value="UniProtKB-KW"/>
</dbReference>
<dbReference type="NCBIfam" id="NF004189">
    <property type="entry name" value="PRK05644.1"/>
    <property type="match status" value="1"/>
</dbReference>
<keyword evidence="11" id="KW-0413">Isomerase</keyword>
<dbReference type="SUPFAM" id="SSF54211">
    <property type="entry name" value="Ribosomal protein S5 domain 2-like"/>
    <property type="match status" value="1"/>
</dbReference>
<dbReference type="Pfam" id="PF00204">
    <property type="entry name" value="DNA_gyraseB"/>
    <property type="match status" value="1"/>
</dbReference>
<gene>
    <name evidence="13" type="primary">gyrB</name>
    <name evidence="13" type="ORF">SMPSPU_224</name>
</gene>
<dbReference type="GO" id="GO:0003677">
    <property type="term" value="F:DNA binding"/>
    <property type="evidence" value="ECO:0007669"/>
    <property type="project" value="UniProtKB-KW"/>
</dbReference>
<organism evidence="13 14">
    <name type="scientific">Candidatus Karelsulcia muelleri PSPU</name>
    <dbReference type="NCBI Taxonomy" id="1189303"/>
    <lineage>
        <taxon>Bacteria</taxon>
        <taxon>Pseudomonadati</taxon>
        <taxon>Bacteroidota</taxon>
        <taxon>Flavobacteriia</taxon>
        <taxon>Flavobacteriales</taxon>
        <taxon>Candidatus Karelsulcia</taxon>
    </lineage>
</organism>
<dbReference type="CDD" id="cd00822">
    <property type="entry name" value="TopoII_Trans_DNA_gyrase"/>
    <property type="match status" value="1"/>
</dbReference>
<dbReference type="SMART" id="SM00387">
    <property type="entry name" value="HATPase_c"/>
    <property type="match status" value="1"/>
</dbReference>
<dbReference type="InterPro" id="IPR002288">
    <property type="entry name" value="DNA_gyrase_B_C"/>
</dbReference>
<dbReference type="Pfam" id="PF02518">
    <property type="entry name" value="HATPase_c"/>
    <property type="match status" value="1"/>
</dbReference>
<keyword evidence="8" id="KW-0460">Magnesium</keyword>
<keyword evidence="5" id="KW-0479">Metal-binding</keyword>
<dbReference type="PANTHER" id="PTHR45866">
    <property type="entry name" value="DNA GYRASE/TOPOISOMERASE SUBUNIT B"/>
    <property type="match status" value="1"/>
</dbReference>
<dbReference type="GO" id="GO:0046872">
    <property type="term" value="F:metal ion binding"/>
    <property type="evidence" value="ECO:0007669"/>
    <property type="project" value="UniProtKB-KW"/>
</dbReference>
<dbReference type="Gene3D" id="3.40.50.670">
    <property type="match status" value="1"/>
</dbReference>
<dbReference type="SMART" id="SM00433">
    <property type="entry name" value="TOP2c"/>
    <property type="match status" value="1"/>
</dbReference>
<dbReference type="KEGG" id="smup:SMPSPU_224"/>
<dbReference type="InterPro" id="IPR014721">
    <property type="entry name" value="Ribsml_uS5_D2-typ_fold_subgr"/>
</dbReference>
<dbReference type="Proteomes" id="UP000031659">
    <property type="component" value="Chromosome"/>
</dbReference>
<dbReference type="GO" id="GO:0006265">
    <property type="term" value="P:DNA topological change"/>
    <property type="evidence" value="ECO:0007669"/>
    <property type="project" value="InterPro"/>
</dbReference>
<dbReference type="SUPFAM" id="SSF56719">
    <property type="entry name" value="Type II DNA topoisomerase"/>
    <property type="match status" value="1"/>
</dbReference>
<dbReference type="InterPro" id="IPR013760">
    <property type="entry name" value="Topo_IIA-like_dom_sf"/>
</dbReference>
<proteinExistence type="inferred from homology"/>
<dbReference type="EMBL" id="AP013293">
    <property type="protein sequence ID" value="BAO66371.1"/>
    <property type="molecule type" value="Genomic_DNA"/>
</dbReference>
<evidence type="ECO:0000256" key="1">
    <source>
        <dbReference type="ARBA" id="ARBA00000185"/>
    </source>
</evidence>
<dbReference type="PANTHER" id="PTHR45866:SF1">
    <property type="entry name" value="DNA GYRASE SUBUNIT B, MITOCHONDRIAL"/>
    <property type="match status" value="1"/>
</dbReference>
<evidence type="ECO:0000313" key="13">
    <source>
        <dbReference type="EMBL" id="BAO66371.1"/>
    </source>
</evidence>
<dbReference type="InterPro" id="IPR003594">
    <property type="entry name" value="HATPase_dom"/>
</dbReference>
<evidence type="ECO:0000256" key="2">
    <source>
        <dbReference type="ARBA" id="ARBA00001946"/>
    </source>
</evidence>
<dbReference type="InterPro" id="IPR036890">
    <property type="entry name" value="HATPase_C_sf"/>
</dbReference>
<comment type="cofactor">
    <cofactor evidence="2">
        <name>Mg(2+)</name>
        <dbReference type="ChEBI" id="CHEBI:18420"/>
    </cofactor>
</comment>
<evidence type="ECO:0000256" key="7">
    <source>
        <dbReference type="ARBA" id="ARBA00022840"/>
    </source>
</evidence>
<evidence type="ECO:0000259" key="12">
    <source>
        <dbReference type="PROSITE" id="PS50880"/>
    </source>
</evidence>
<dbReference type="PRINTS" id="PR00418">
    <property type="entry name" value="TPI2FAMILY"/>
</dbReference>
<dbReference type="AlphaFoldDB" id="A0AAD1EXH0"/>
<accession>A0AAD1EXH0</accession>
<feature type="domain" description="Toprim" evidence="12">
    <location>
        <begin position="416"/>
        <end position="535"/>
    </location>
</feature>
<dbReference type="InterPro" id="IPR013759">
    <property type="entry name" value="Topo_IIA_B_C"/>
</dbReference>
<dbReference type="RefSeq" id="WP_041093998.1">
    <property type="nucleotide sequence ID" value="NZ_AP013293.1"/>
</dbReference>
<dbReference type="InterPro" id="IPR006171">
    <property type="entry name" value="TOPRIM_dom"/>
</dbReference>
<dbReference type="EC" id="5.6.2.2" evidence="4"/>
<protein>
    <recommendedName>
        <fullName evidence="4">DNA topoisomerase (ATP-hydrolyzing)</fullName>
        <ecNumber evidence="4">5.6.2.2</ecNumber>
    </recommendedName>
</protein>
<keyword evidence="10" id="KW-0238">DNA-binding</keyword>
<evidence type="ECO:0000256" key="11">
    <source>
        <dbReference type="ARBA" id="ARBA00023235"/>
    </source>
</evidence>
<name>A0AAD1EXH0_9FLAO</name>
<keyword evidence="9" id="KW-0799">Topoisomerase</keyword>
<keyword evidence="7" id="KW-0067">ATP-binding</keyword>
<dbReference type="PROSITE" id="PS00177">
    <property type="entry name" value="TOPOISOMERASE_II"/>
    <property type="match status" value="1"/>
</dbReference>
<evidence type="ECO:0000313" key="14">
    <source>
        <dbReference type="Proteomes" id="UP000031659"/>
    </source>
</evidence>
<dbReference type="GO" id="GO:0003918">
    <property type="term" value="F:DNA topoisomerase type II (double strand cut, ATP-hydrolyzing) activity"/>
    <property type="evidence" value="ECO:0007669"/>
    <property type="project" value="UniProtKB-EC"/>
</dbReference>
<dbReference type="Pfam" id="PF00986">
    <property type="entry name" value="DNA_gyraseB_C"/>
    <property type="match status" value="1"/>
</dbReference>
<dbReference type="FunFam" id="3.40.50.670:FF:000002">
    <property type="entry name" value="DNA gyrase subunit B"/>
    <property type="match status" value="1"/>
</dbReference>
<dbReference type="Gene3D" id="3.30.565.10">
    <property type="entry name" value="Histidine kinase-like ATPase, C-terminal domain"/>
    <property type="match status" value="1"/>
</dbReference>
<comment type="catalytic activity">
    <reaction evidence="1">
        <text>ATP-dependent breakage, passage and rejoining of double-stranded DNA.</text>
        <dbReference type="EC" id="5.6.2.2"/>
    </reaction>
</comment>
<keyword evidence="6" id="KW-0547">Nucleotide-binding</keyword>
<dbReference type="PROSITE" id="PS50880">
    <property type="entry name" value="TOPRIM"/>
    <property type="match status" value="1"/>
</dbReference>